<dbReference type="PANTHER" id="PTHR45138:SF9">
    <property type="entry name" value="DIGUANYLATE CYCLASE DGCM-RELATED"/>
    <property type="match status" value="1"/>
</dbReference>
<evidence type="ECO:0000313" key="7">
    <source>
        <dbReference type="Proteomes" id="UP001597521"/>
    </source>
</evidence>
<keyword evidence="7" id="KW-1185">Reference proteome</keyword>
<name>A0ABW5QMY2_9HYPH</name>
<keyword evidence="4" id="KW-0812">Transmembrane</keyword>
<feature type="transmembrane region" description="Helical" evidence="4">
    <location>
        <begin position="179"/>
        <end position="194"/>
    </location>
</feature>
<feature type="transmembrane region" description="Helical" evidence="4">
    <location>
        <begin position="151"/>
        <end position="172"/>
    </location>
</feature>
<dbReference type="InterPro" id="IPR029787">
    <property type="entry name" value="Nucleotide_cyclase"/>
</dbReference>
<evidence type="ECO:0000313" key="6">
    <source>
        <dbReference type="EMBL" id="MFD2648826.1"/>
    </source>
</evidence>
<gene>
    <name evidence="6" type="ORF">ACFSX5_13630</name>
</gene>
<evidence type="ECO:0000256" key="4">
    <source>
        <dbReference type="SAM" id="Phobius"/>
    </source>
</evidence>
<sequence length="432" mass="46103">MPHNIHAAGSAPEPITVLQQFSGTLPTGDSLGEQIMGPVDLTPLGIRRQLVELMFSALPSIVLIVLGHGLAGFTAWTLSDEPTILAATLVGLGIGAYRVLLCVLFNRRSTDSDSIGELNRWTRLYGVGGVAYSLSLAWLTGISLYIAQVEMALLCITVSMSYTVGMIIRVAVVPHVARLQLLALFLPIAGIAFWHGGTAYVVLGLLTSMFCVGGLQLIQHMHATIISRLEAERSYAKLALYDHLTGLPNRAHFHDVADARCAAGNGRGLVVLAAIDLDGFKQVNDLFGHEAGDLLLQECAGRMRAALGEHHLLARLGGDEFSLLFDQGTTLDQAEACARAILSAIEVPFHISGKALRVTASIGVATHHDGRAGLTILAGDADRQLYRAKARGRNRVEIQLNDTFPIPPLGRAQHPAESGNSATRLTAKVAEA</sequence>
<feature type="domain" description="GGDEF" evidence="5">
    <location>
        <begin position="268"/>
        <end position="401"/>
    </location>
</feature>
<dbReference type="RefSeq" id="WP_386834150.1">
    <property type="nucleotide sequence ID" value="NZ_JBHUNP010000001.1"/>
</dbReference>
<keyword evidence="6" id="KW-0548">Nucleotidyltransferase</keyword>
<evidence type="ECO:0000256" key="3">
    <source>
        <dbReference type="SAM" id="MobiDB-lite"/>
    </source>
</evidence>
<keyword evidence="4" id="KW-1133">Transmembrane helix</keyword>
<protein>
    <recommendedName>
        <fullName evidence="1">diguanylate cyclase</fullName>
        <ecNumber evidence="1">2.7.7.65</ecNumber>
    </recommendedName>
</protein>
<accession>A0ABW5QMY2</accession>
<feature type="transmembrane region" description="Helical" evidence="4">
    <location>
        <begin position="84"/>
        <end position="104"/>
    </location>
</feature>
<dbReference type="EMBL" id="JBHUNP010000001">
    <property type="protein sequence ID" value="MFD2648826.1"/>
    <property type="molecule type" value="Genomic_DNA"/>
</dbReference>
<keyword evidence="6" id="KW-0808">Transferase</keyword>
<dbReference type="InterPro" id="IPR043128">
    <property type="entry name" value="Rev_trsase/Diguanyl_cyclase"/>
</dbReference>
<dbReference type="Proteomes" id="UP001597521">
    <property type="component" value="Unassembled WGS sequence"/>
</dbReference>
<dbReference type="Gene3D" id="3.30.70.270">
    <property type="match status" value="1"/>
</dbReference>
<dbReference type="SMART" id="SM00267">
    <property type="entry name" value="GGDEF"/>
    <property type="match status" value="1"/>
</dbReference>
<dbReference type="InterPro" id="IPR050469">
    <property type="entry name" value="Diguanylate_Cyclase"/>
</dbReference>
<feature type="region of interest" description="Disordered" evidence="3">
    <location>
        <begin position="406"/>
        <end position="432"/>
    </location>
</feature>
<dbReference type="SUPFAM" id="SSF55073">
    <property type="entry name" value="Nucleotide cyclase"/>
    <property type="match status" value="1"/>
</dbReference>
<feature type="transmembrane region" description="Helical" evidence="4">
    <location>
        <begin position="53"/>
        <end position="78"/>
    </location>
</feature>
<evidence type="ECO:0000256" key="1">
    <source>
        <dbReference type="ARBA" id="ARBA00012528"/>
    </source>
</evidence>
<dbReference type="NCBIfam" id="TIGR00254">
    <property type="entry name" value="GGDEF"/>
    <property type="match status" value="1"/>
</dbReference>
<organism evidence="6 7">
    <name type="scientific">Devosia albogilva</name>
    <dbReference type="NCBI Taxonomy" id="429726"/>
    <lineage>
        <taxon>Bacteria</taxon>
        <taxon>Pseudomonadati</taxon>
        <taxon>Pseudomonadota</taxon>
        <taxon>Alphaproteobacteria</taxon>
        <taxon>Hyphomicrobiales</taxon>
        <taxon>Devosiaceae</taxon>
        <taxon>Devosia</taxon>
    </lineage>
</organism>
<feature type="transmembrane region" description="Helical" evidence="4">
    <location>
        <begin position="124"/>
        <end position="145"/>
    </location>
</feature>
<dbReference type="PROSITE" id="PS50887">
    <property type="entry name" value="GGDEF"/>
    <property type="match status" value="1"/>
</dbReference>
<comment type="catalytic activity">
    <reaction evidence="2">
        <text>2 GTP = 3',3'-c-di-GMP + 2 diphosphate</text>
        <dbReference type="Rhea" id="RHEA:24898"/>
        <dbReference type="ChEBI" id="CHEBI:33019"/>
        <dbReference type="ChEBI" id="CHEBI:37565"/>
        <dbReference type="ChEBI" id="CHEBI:58805"/>
        <dbReference type="EC" id="2.7.7.65"/>
    </reaction>
</comment>
<dbReference type="EC" id="2.7.7.65" evidence="1"/>
<dbReference type="Pfam" id="PF00990">
    <property type="entry name" value="GGDEF"/>
    <property type="match status" value="1"/>
</dbReference>
<dbReference type="PANTHER" id="PTHR45138">
    <property type="entry name" value="REGULATORY COMPONENTS OF SENSORY TRANSDUCTION SYSTEM"/>
    <property type="match status" value="1"/>
</dbReference>
<evidence type="ECO:0000256" key="2">
    <source>
        <dbReference type="ARBA" id="ARBA00034247"/>
    </source>
</evidence>
<evidence type="ECO:0000259" key="5">
    <source>
        <dbReference type="PROSITE" id="PS50887"/>
    </source>
</evidence>
<proteinExistence type="predicted"/>
<dbReference type="CDD" id="cd01949">
    <property type="entry name" value="GGDEF"/>
    <property type="match status" value="1"/>
</dbReference>
<dbReference type="GO" id="GO:0052621">
    <property type="term" value="F:diguanylate cyclase activity"/>
    <property type="evidence" value="ECO:0007669"/>
    <property type="project" value="UniProtKB-EC"/>
</dbReference>
<keyword evidence="4" id="KW-0472">Membrane</keyword>
<dbReference type="InterPro" id="IPR000160">
    <property type="entry name" value="GGDEF_dom"/>
</dbReference>
<comment type="caution">
    <text evidence="6">The sequence shown here is derived from an EMBL/GenBank/DDBJ whole genome shotgun (WGS) entry which is preliminary data.</text>
</comment>
<reference evidence="7" key="1">
    <citation type="journal article" date="2019" name="Int. J. Syst. Evol. Microbiol.">
        <title>The Global Catalogue of Microorganisms (GCM) 10K type strain sequencing project: providing services to taxonomists for standard genome sequencing and annotation.</title>
        <authorList>
            <consortium name="The Broad Institute Genomics Platform"/>
            <consortium name="The Broad Institute Genome Sequencing Center for Infectious Disease"/>
            <person name="Wu L."/>
            <person name="Ma J."/>
        </authorList>
    </citation>
    <scope>NUCLEOTIDE SEQUENCE [LARGE SCALE GENOMIC DNA]</scope>
    <source>
        <strain evidence="7">CCM 7427</strain>
    </source>
</reference>